<dbReference type="SUPFAM" id="SSF48452">
    <property type="entry name" value="TPR-like"/>
    <property type="match status" value="1"/>
</dbReference>
<evidence type="ECO:0000313" key="3">
    <source>
        <dbReference type="Proteomes" id="UP001597399"/>
    </source>
</evidence>
<dbReference type="Proteomes" id="UP001597399">
    <property type="component" value="Unassembled WGS sequence"/>
</dbReference>
<dbReference type="RefSeq" id="WP_253065578.1">
    <property type="nucleotide sequence ID" value="NZ_JAMXWM010000049.1"/>
</dbReference>
<evidence type="ECO:0000259" key="1">
    <source>
        <dbReference type="Pfam" id="PF00535"/>
    </source>
</evidence>
<dbReference type="GO" id="GO:0016757">
    <property type="term" value="F:glycosyltransferase activity"/>
    <property type="evidence" value="ECO:0007669"/>
    <property type="project" value="UniProtKB-KW"/>
</dbReference>
<proteinExistence type="predicted"/>
<dbReference type="Pfam" id="PF00535">
    <property type="entry name" value="Glycos_transf_2"/>
    <property type="match status" value="1"/>
</dbReference>
<dbReference type="SMART" id="SM00028">
    <property type="entry name" value="TPR"/>
    <property type="match status" value="4"/>
</dbReference>
<organism evidence="2 3">
    <name type="scientific">Sporolactobacillus shoreicorticis</name>
    <dbReference type="NCBI Taxonomy" id="1923877"/>
    <lineage>
        <taxon>Bacteria</taxon>
        <taxon>Bacillati</taxon>
        <taxon>Bacillota</taxon>
        <taxon>Bacilli</taxon>
        <taxon>Bacillales</taxon>
        <taxon>Sporolactobacillaceae</taxon>
        <taxon>Sporolactobacillus</taxon>
    </lineage>
</organism>
<dbReference type="PANTHER" id="PTHR43630:SF2">
    <property type="entry name" value="GLYCOSYLTRANSFERASE"/>
    <property type="match status" value="1"/>
</dbReference>
<dbReference type="SUPFAM" id="SSF53448">
    <property type="entry name" value="Nucleotide-diphospho-sugar transferases"/>
    <property type="match status" value="1"/>
</dbReference>
<accession>A0ABW5S7F5</accession>
<dbReference type="InterPro" id="IPR011990">
    <property type="entry name" value="TPR-like_helical_dom_sf"/>
</dbReference>
<dbReference type="CDD" id="cd02511">
    <property type="entry name" value="Beta4Glucosyltransferase"/>
    <property type="match status" value="1"/>
</dbReference>
<dbReference type="Pfam" id="PF13181">
    <property type="entry name" value="TPR_8"/>
    <property type="match status" value="1"/>
</dbReference>
<comment type="caution">
    <text evidence="2">The sequence shown here is derived from an EMBL/GenBank/DDBJ whole genome shotgun (WGS) entry which is preliminary data.</text>
</comment>
<dbReference type="InterPro" id="IPR019734">
    <property type="entry name" value="TPR_rpt"/>
</dbReference>
<dbReference type="Gene3D" id="3.90.550.10">
    <property type="entry name" value="Spore Coat Polysaccharide Biosynthesis Protein SpsA, Chain A"/>
    <property type="match status" value="1"/>
</dbReference>
<dbReference type="EMBL" id="JBHUMQ010000051">
    <property type="protein sequence ID" value="MFD2695706.1"/>
    <property type="molecule type" value="Genomic_DNA"/>
</dbReference>
<protein>
    <submittedName>
        <fullName evidence="2">Glycosyltransferase</fullName>
        <ecNumber evidence="2">2.4.-.-</ecNumber>
    </submittedName>
</protein>
<dbReference type="PANTHER" id="PTHR43630">
    <property type="entry name" value="POLY-BETA-1,6-N-ACETYL-D-GLUCOSAMINE SYNTHASE"/>
    <property type="match status" value="1"/>
</dbReference>
<sequence>MTSRGGGNVITISLAMIVKNEEEHLARCLDSIKDVVDEINIVDTGSTDHTKEIARNYTDRLFDFKWIDDFAAARNESFSKATMDYVLWLDADDVLLPKDQEQLLLLKKQLQSSVDAVSMFYHIRLDAQGKPTFSFRRNRLVKRSRSFHWHGFVHEYLEVYGNIVQSDAAVTHLEGESSSSSDRNLKIFEKRLKSGTKFTPRDLYYYANECFDHRKYDRATEYYEKFLNTKKGWSEDCIDACGKLAAIALIQGQKQKAIDYCLKSFTYDLPRAEHCCRLGSIYLSNNEVDKAIFWYELATRLDIERVKRAGSFLNTDYYGWLPHVQLCVCYDRLKKYSLAKLHNDKAKAYDPSNAYVKYNDKYFDSLNLSQPK</sequence>
<dbReference type="InterPro" id="IPR001173">
    <property type="entry name" value="Glyco_trans_2-like"/>
</dbReference>
<dbReference type="EC" id="2.4.-.-" evidence="2"/>
<feature type="domain" description="Glycosyltransferase 2-like" evidence="1">
    <location>
        <begin position="13"/>
        <end position="132"/>
    </location>
</feature>
<reference evidence="3" key="1">
    <citation type="journal article" date="2019" name="Int. J. Syst. Evol. Microbiol.">
        <title>The Global Catalogue of Microorganisms (GCM) 10K type strain sequencing project: providing services to taxonomists for standard genome sequencing and annotation.</title>
        <authorList>
            <consortium name="The Broad Institute Genomics Platform"/>
            <consortium name="The Broad Institute Genome Sequencing Center for Infectious Disease"/>
            <person name="Wu L."/>
            <person name="Ma J."/>
        </authorList>
    </citation>
    <scope>NUCLEOTIDE SEQUENCE [LARGE SCALE GENOMIC DNA]</scope>
    <source>
        <strain evidence="3">TISTR 2466</strain>
    </source>
</reference>
<dbReference type="Gene3D" id="1.25.40.10">
    <property type="entry name" value="Tetratricopeptide repeat domain"/>
    <property type="match status" value="2"/>
</dbReference>
<keyword evidence="2" id="KW-0808">Transferase</keyword>
<keyword evidence="3" id="KW-1185">Reference proteome</keyword>
<gene>
    <name evidence="2" type="ORF">ACFSUE_19065</name>
</gene>
<evidence type="ECO:0000313" key="2">
    <source>
        <dbReference type="EMBL" id="MFD2695706.1"/>
    </source>
</evidence>
<dbReference type="InterPro" id="IPR029044">
    <property type="entry name" value="Nucleotide-diphossugar_trans"/>
</dbReference>
<keyword evidence="2" id="KW-0328">Glycosyltransferase</keyword>
<name>A0ABW5S7F5_9BACL</name>